<feature type="transmembrane region" description="Helical" evidence="9">
    <location>
        <begin position="30"/>
        <end position="51"/>
    </location>
</feature>
<gene>
    <name evidence="10" type="primary">slc52a3b_1</name>
    <name evidence="10" type="ORF">CDAR_127291</name>
</gene>
<keyword evidence="7 9" id="KW-1133">Transmembrane helix</keyword>
<evidence type="ECO:0000256" key="5">
    <source>
        <dbReference type="ARBA" id="ARBA00022475"/>
    </source>
</evidence>
<organism evidence="10 11">
    <name type="scientific">Caerostris darwini</name>
    <dbReference type="NCBI Taxonomy" id="1538125"/>
    <lineage>
        <taxon>Eukaryota</taxon>
        <taxon>Metazoa</taxon>
        <taxon>Ecdysozoa</taxon>
        <taxon>Arthropoda</taxon>
        <taxon>Chelicerata</taxon>
        <taxon>Arachnida</taxon>
        <taxon>Araneae</taxon>
        <taxon>Araneomorphae</taxon>
        <taxon>Entelegynae</taxon>
        <taxon>Araneoidea</taxon>
        <taxon>Araneidae</taxon>
        <taxon>Caerostris</taxon>
    </lineage>
</organism>
<evidence type="ECO:0000256" key="1">
    <source>
        <dbReference type="ARBA" id="ARBA00000215"/>
    </source>
</evidence>
<evidence type="ECO:0000256" key="2">
    <source>
        <dbReference type="ARBA" id="ARBA00004651"/>
    </source>
</evidence>
<protein>
    <recommendedName>
        <fullName evidence="9">Riboflavin transporter</fullName>
    </recommendedName>
</protein>
<evidence type="ECO:0000256" key="8">
    <source>
        <dbReference type="ARBA" id="ARBA00023136"/>
    </source>
</evidence>
<reference evidence="10 11" key="1">
    <citation type="submission" date="2021-06" db="EMBL/GenBank/DDBJ databases">
        <title>Caerostris darwini draft genome.</title>
        <authorList>
            <person name="Kono N."/>
            <person name="Arakawa K."/>
        </authorList>
    </citation>
    <scope>NUCLEOTIDE SEQUENCE [LARGE SCALE GENOMIC DNA]</scope>
</reference>
<comment type="subcellular location">
    <subcellularLocation>
        <location evidence="2 9">Cell membrane</location>
        <topology evidence="2 9">Multi-pass membrane protein</topology>
    </subcellularLocation>
</comment>
<keyword evidence="11" id="KW-1185">Reference proteome</keyword>
<comment type="function">
    <text evidence="9">Plasma membrane transporter mediating the uptake by cells of the water soluble vitamin B2/riboflavin that plays a key role in biochemical oxidation-reduction reactions of the carbohydrate, lipid, and amino acid metabolism.</text>
</comment>
<dbReference type="GO" id="GO:0032217">
    <property type="term" value="F:riboflavin transmembrane transporter activity"/>
    <property type="evidence" value="ECO:0007669"/>
    <property type="project" value="UniProtKB-UniRule"/>
</dbReference>
<keyword evidence="5 9" id="KW-1003">Cell membrane</keyword>
<dbReference type="GO" id="GO:0005886">
    <property type="term" value="C:plasma membrane"/>
    <property type="evidence" value="ECO:0007669"/>
    <property type="project" value="UniProtKB-SubCell"/>
</dbReference>
<dbReference type="EMBL" id="BPLQ01007898">
    <property type="protein sequence ID" value="GIY33069.1"/>
    <property type="molecule type" value="Genomic_DNA"/>
</dbReference>
<feature type="transmembrane region" description="Helical" evidence="9">
    <location>
        <begin position="58"/>
        <end position="79"/>
    </location>
</feature>
<name>A0AAV4SJ95_9ARAC</name>
<evidence type="ECO:0000256" key="7">
    <source>
        <dbReference type="ARBA" id="ARBA00022989"/>
    </source>
</evidence>
<comment type="caution">
    <text evidence="10">The sequence shown here is derived from an EMBL/GenBank/DDBJ whole genome shotgun (WGS) entry which is preliminary data.</text>
</comment>
<keyword evidence="4 9" id="KW-0813">Transport</keyword>
<comment type="caution">
    <text evidence="9">Lacks conserved residue(s) required for the propagation of feature annotation.</text>
</comment>
<evidence type="ECO:0000313" key="10">
    <source>
        <dbReference type="EMBL" id="GIY33069.1"/>
    </source>
</evidence>
<accession>A0AAV4SJ95</accession>
<comment type="similarity">
    <text evidence="3 9">Belongs to the riboflavin transporter family.</text>
</comment>
<sequence>MSVIIYDFITFRFTGLLQPYSCLPYGEGPFHLTVTLCGVAYPVACVVAMVWEVRSVSWISWMSLGATLVSLYAMLTAVMSPHPPLLDSSAGPVLIITRGKQQIRRTVTCRWCASCSPSPTSRPWRRCSWATTGASSGVEPSRKGAL</sequence>
<keyword evidence="6 9" id="KW-0812">Transmembrane</keyword>
<dbReference type="PANTHER" id="PTHR12929:SF10">
    <property type="entry name" value="RIBOFLAVIN TRANSPORTER"/>
    <property type="match status" value="1"/>
</dbReference>
<dbReference type="AlphaFoldDB" id="A0AAV4SJ95"/>
<proteinExistence type="inferred from homology"/>
<dbReference type="Proteomes" id="UP001054837">
    <property type="component" value="Unassembled WGS sequence"/>
</dbReference>
<dbReference type="InterPro" id="IPR009357">
    <property type="entry name" value="Riboflavin_transptr"/>
</dbReference>
<dbReference type="PANTHER" id="PTHR12929">
    <property type="entry name" value="SOLUTE CARRIER FAMILY 52"/>
    <property type="match status" value="1"/>
</dbReference>
<keyword evidence="8 9" id="KW-0472">Membrane</keyword>
<dbReference type="Pfam" id="PF06237">
    <property type="entry name" value="SLC52_ribofla_tr"/>
    <property type="match status" value="1"/>
</dbReference>
<evidence type="ECO:0000256" key="9">
    <source>
        <dbReference type="RuleBase" id="RU368035"/>
    </source>
</evidence>
<evidence type="ECO:0000256" key="4">
    <source>
        <dbReference type="ARBA" id="ARBA00022448"/>
    </source>
</evidence>
<comment type="catalytic activity">
    <reaction evidence="1 9">
        <text>riboflavin(in) = riboflavin(out)</text>
        <dbReference type="Rhea" id="RHEA:35015"/>
        <dbReference type="ChEBI" id="CHEBI:57986"/>
    </reaction>
</comment>
<evidence type="ECO:0000313" key="11">
    <source>
        <dbReference type="Proteomes" id="UP001054837"/>
    </source>
</evidence>
<evidence type="ECO:0000256" key="3">
    <source>
        <dbReference type="ARBA" id="ARBA00006366"/>
    </source>
</evidence>
<evidence type="ECO:0000256" key="6">
    <source>
        <dbReference type="ARBA" id="ARBA00022692"/>
    </source>
</evidence>